<name>A0A1I0CAX9_9FIRM</name>
<keyword evidence="1" id="KW-1133">Transmembrane helix</keyword>
<dbReference type="Gene3D" id="3.40.50.11600">
    <property type="match status" value="1"/>
</dbReference>
<dbReference type="OrthoDB" id="2079583at2"/>
<dbReference type="AlphaFoldDB" id="A0A1I0CAX9"/>
<keyword evidence="1" id="KW-0472">Membrane</keyword>
<keyword evidence="1" id="KW-0812">Transmembrane</keyword>
<reference evidence="3 4" key="1">
    <citation type="submission" date="2016-10" db="EMBL/GenBank/DDBJ databases">
        <authorList>
            <person name="de Groot N.N."/>
        </authorList>
    </citation>
    <scope>NUCLEOTIDE SEQUENCE [LARGE SCALE GENOMIC DNA]</scope>
    <source>
        <strain evidence="3 4">DSM 18979</strain>
    </source>
</reference>
<gene>
    <name evidence="3" type="ORF">SAMN05660297_01554</name>
</gene>
<feature type="domain" description="CO dehydrogenase/acetyl-CoA synthase delta subunit TIM barrel" evidence="2">
    <location>
        <begin position="56"/>
        <end position="175"/>
    </location>
</feature>
<protein>
    <submittedName>
        <fullName evidence="3">CO dehydrogenase/acetyl-CoA synthase delta subunit</fullName>
    </submittedName>
</protein>
<accession>A0A1I0CAX9</accession>
<evidence type="ECO:0000259" key="2">
    <source>
        <dbReference type="Pfam" id="PF03599"/>
    </source>
</evidence>
<feature type="transmembrane region" description="Helical" evidence="1">
    <location>
        <begin position="205"/>
        <end position="224"/>
    </location>
</feature>
<sequence length="356" mass="39269">MNEKEEVISNKRIQHALDGVITSSVGEIPVIKSQITMKDTLGGIGVRAGINRNNYKVPIGMYAVGKPTGDSPVLVTGNYKLTVDALRKELTDLDVWMMVIDTKGVNIWCAAGKGTFSTEEIIFRIKKNKLEELVNHKRIILPQLGASGVVAHEIYKHSGFKVIYGPIRAESIKDFLANNEATEEMRKVTFHLKERLTVSVLETVYGLKYCPIIFTFFMLLQLFSGEYTTPVELLFFSLMNTLPYLGAILMGTIGLAAMLPILPFRMFSMKALILGLIWSGIVIANNSIFLYGNNAMVLTGHMLLLTSITTFLGLNFTGSSTYTSLSGVLRETVRTVSAMAVTSIVGLLLLIIDVFI</sequence>
<feature type="transmembrane region" description="Helical" evidence="1">
    <location>
        <begin position="244"/>
        <end position="264"/>
    </location>
</feature>
<proteinExistence type="predicted"/>
<dbReference type="STRING" id="426128.SAMN05660297_01554"/>
<organism evidence="3 4">
    <name type="scientific">Natronincola peptidivorans</name>
    <dbReference type="NCBI Taxonomy" id="426128"/>
    <lineage>
        <taxon>Bacteria</taxon>
        <taxon>Bacillati</taxon>
        <taxon>Bacillota</taxon>
        <taxon>Clostridia</taxon>
        <taxon>Peptostreptococcales</taxon>
        <taxon>Natronincolaceae</taxon>
        <taxon>Natronincola</taxon>
    </lineage>
</organism>
<dbReference type="Pfam" id="PF03599">
    <property type="entry name" value="CdhD"/>
    <property type="match status" value="1"/>
</dbReference>
<evidence type="ECO:0000256" key="1">
    <source>
        <dbReference type="SAM" id="Phobius"/>
    </source>
</evidence>
<dbReference type="NCBIfam" id="NF040863">
    <property type="entry name" value="HgcA_corrinoid"/>
    <property type="match status" value="1"/>
</dbReference>
<dbReference type="EMBL" id="FOHU01000005">
    <property type="protein sequence ID" value="SET16269.1"/>
    <property type="molecule type" value="Genomic_DNA"/>
</dbReference>
<keyword evidence="4" id="KW-1185">Reference proteome</keyword>
<evidence type="ECO:0000313" key="4">
    <source>
        <dbReference type="Proteomes" id="UP000199568"/>
    </source>
</evidence>
<dbReference type="InterPro" id="IPR016041">
    <property type="entry name" value="Ac-CoA_synth_d_su_TIM-brl"/>
</dbReference>
<evidence type="ECO:0000313" key="3">
    <source>
        <dbReference type="EMBL" id="SET16269.1"/>
    </source>
</evidence>
<feature type="transmembrane region" description="Helical" evidence="1">
    <location>
        <begin position="336"/>
        <end position="355"/>
    </location>
</feature>
<feature type="transmembrane region" description="Helical" evidence="1">
    <location>
        <begin position="297"/>
        <end position="316"/>
    </location>
</feature>
<dbReference type="Proteomes" id="UP000199568">
    <property type="component" value="Unassembled WGS sequence"/>
</dbReference>
<feature type="transmembrane region" description="Helical" evidence="1">
    <location>
        <begin position="271"/>
        <end position="291"/>
    </location>
</feature>